<dbReference type="Proteomes" id="UP000007947">
    <property type="component" value="Chromosome"/>
</dbReference>
<protein>
    <submittedName>
        <fullName evidence="1">Aldose 1-epimerase family protein</fullName>
    </submittedName>
</protein>
<dbReference type="OrthoDB" id="4739604at2"/>
<dbReference type="Gene3D" id="2.70.98.10">
    <property type="match status" value="1"/>
</dbReference>
<dbReference type="GO" id="GO:0030246">
    <property type="term" value="F:carbohydrate binding"/>
    <property type="evidence" value="ECO:0007669"/>
    <property type="project" value="InterPro"/>
</dbReference>
<reference evidence="1 2" key="1">
    <citation type="submission" date="2011-05" db="EMBL/GenBank/DDBJ databases">
        <title>Whole genome sequence of Microlunatus phosphovorus NM-1.</title>
        <authorList>
            <person name="Hosoyama A."/>
            <person name="Sasaki K."/>
            <person name="Harada T."/>
            <person name="Igarashi R."/>
            <person name="Kawakoshi A."/>
            <person name="Sasagawa M."/>
            <person name="Fukada J."/>
            <person name="Nakamura S."/>
            <person name="Katano Y."/>
            <person name="Hanada S."/>
            <person name="Kamagata Y."/>
            <person name="Nakamura N."/>
            <person name="Yamazaki S."/>
            <person name="Fujita N."/>
        </authorList>
    </citation>
    <scope>NUCLEOTIDE SEQUENCE [LARGE SCALE GENOMIC DNA]</scope>
    <source>
        <strain evidence="2">ATCC 700054 / DSM 10555 / JCM 9379 / NBRC 101784 / NCIMB 13414 / VKM Ac-1990 / NM-1</strain>
    </source>
</reference>
<dbReference type="AlphaFoldDB" id="F5XDW3"/>
<name>F5XDW3_MICPN</name>
<dbReference type="GO" id="GO:0004034">
    <property type="term" value="F:aldose 1-epimerase activity"/>
    <property type="evidence" value="ECO:0007669"/>
    <property type="project" value="TreeGrafter"/>
</dbReference>
<gene>
    <name evidence="1" type="ordered locus">MLP_21220</name>
</gene>
<dbReference type="RefSeq" id="WP_013863008.1">
    <property type="nucleotide sequence ID" value="NC_015635.1"/>
</dbReference>
<dbReference type="PANTHER" id="PTHR10091:SF0">
    <property type="entry name" value="GALACTOSE MUTAROTASE"/>
    <property type="match status" value="1"/>
</dbReference>
<dbReference type="GO" id="GO:0033499">
    <property type="term" value="P:galactose catabolic process via UDP-galactose, Leloir pathway"/>
    <property type="evidence" value="ECO:0007669"/>
    <property type="project" value="TreeGrafter"/>
</dbReference>
<keyword evidence="2" id="KW-1185">Reference proteome</keyword>
<dbReference type="CDD" id="cd09022">
    <property type="entry name" value="Aldose_epim_Ec_YihR"/>
    <property type="match status" value="1"/>
</dbReference>
<dbReference type="SUPFAM" id="SSF74650">
    <property type="entry name" value="Galactose mutarotase-like"/>
    <property type="match status" value="1"/>
</dbReference>
<sequence length="305" mass="33242">MTSEAAVNPTGEQYEIAAGNRRAVVTEVGATLRSYTVDGRDVVAGFAADQVISGGRGMQLLPWPNRIRDGRYTFNGKTQQLVLSEPARHNAIHGLVRHQPWRLISHTADRVEQRIRVYPQPGWPGIIEATIVHTVGDDGVVTNVSVTNIGTVAVPYGYAAHPYLTVGEDTVDDVVISIPAERYLAVDDRLLPVDLLLVEGRDEDMRTAAPLGQRSFDTALSGLARGADGRWRARLERGDRWAELWAGEGLDWVQVFTGNERRDLSIAVEPMTCGPNAFNPGPTHDGVIVLEPGETAAHEWGIDGV</sequence>
<dbReference type="InterPro" id="IPR008183">
    <property type="entry name" value="Aldose_1/G6P_1-epimerase"/>
</dbReference>
<dbReference type="InterPro" id="IPR037480">
    <property type="entry name" value="YihR-like"/>
</dbReference>
<proteinExistence type="predicted"/>
<dbReference type="STRING" id="1032480.MLP_21220"/>
<organism evidence="1 2">
    <name type="scientific">Microlunatus phosphovorus (strain ATCC 700054 / DSM 10555 / JCM 9379 / NBRC 101784 / NCIMB 13414 / VKM Ac-1990 / NM-1)</name>
    <dbReference type="NCBI Taxonomy" id="1032480"/>
    <lineage>
        <taxon>Bacteria</taxon>
        <taxon>Bacillati</taxon>
        <taxon>Actinomycetota</taxon>
        <taxon>Actinomycetes</taxon>
        <taxon>Propionibacteriales</taxon>
        <taxon>Propionibacteriaceae</taxon>
        <taxon>Microlunatus</taxon>
    </lineage>
</organism>
<accession>F5XDW3</accession>
<dbReference type="GO" id="GO:0006006">
    <property type="term" value="P:glucose metabolic process"/>
    <property type="evidence" value="ECO:0007669"/>
    <property type="project" value="TreeGrafter"/>
</dbReference>
<dbReference type="InterPro" id="IPR014718">
    <property type="entry name" value="GH-type_carb-bd"/>
</dbReference>
<dbReference type="InterPro" id="IPR011013">
    <property type="entry name" value="Gal_mutarotase_sf_dom"/>
</dbReference>
<dbReference type="eggNOG" id="COG2017">
    <property type="taxonomic scope" value="Bacteria"/>
</dbReference>
<dbReference type="HOGENOM" id="CLU_052486_1_1_11"/>
<evidence type="ECO:0000313" key="2">
    <source>
        <dbReference type="Proteomes" id="UP000007947"/>
    </source>
</evidence>
<evidence type="ECO:0000313" key="1">
    <source>
        <dbReference type="EMBL" id="BAK35136.1"/>
    </source>
</evidence>
<dbReference type="PANTHER" id="PTHR10091">
    <property type="entry name" value="ALDOSE-1-EPIMERASE"/>
    <property type="match status" value="1"/>
</dbReference>
<dbReference type="Pfam" id="PF01263">
    <property type="entry name" value="Aldose_epim"/>
    <property type="match status" value="1"/>
</dbReference>
<dbReference type="EMBL" id="AP012204">
    <property type="protein sequence ID" value="BAK35136.1"/>
    <property type="molecule type" value="Genomic_DNA"/>
</dbReference>
<dbReference type="KEGG" id="mph:MLP_21220"/>